<organism evidence="2 3">
    <name type="scientific">Gemmatimonas groenlandica</name>
    <dbReference type="NCBI Taxonomy" id="2732249"/>
    <lineage>
        <taxon>Bacteria</taxon>
        <taxon>Pseudomonadati</taxon>
        <taxon>Gemmatimonadota</taxon>
        <taxon>Gemmatimonadia</taxon>
        <taxon>Gemmatimonadales</taxon>
        <taxon>Gemmatimonadaceae</taxon>
        <taxon>Gemmatimonas</taxon>
    </lineage>
</organism>
<feature type="domain" description="Helix-turn-helix" evidence="1">
    <location>
        <begin position="21"/>
        <end position="67"/>
    </location>
</feature>
<proteinExistence type="predicted"/>
<reference evidence="2 3" key="1">
    <citation type="submission" date="2020-05" db="EMBL/GenBank/DDBJ databases">
        <title>Complete genome sequence of Gemmatimonas greenlandica TET16.</title>
        <authorList>
            <person name="Zeng Y."/>
        </authorList>
    </citation>
    <scope>NUCLEOTIDE SEQUENCE [LARGE SCALE GENOMIC DNA]</scope>
    <source>
        <strain evidence="2 3">TET16</strain>
    </source>
</reference>
<dbReference type="InterPro" id="IPR009061">
    <property type="entry name" value="DNA-bd_dom_put_sf"/>
</dbReference>
<evidence type="ECO:0000259" key="1">
    <source>
        <dbReference type="Pfam" id="PF12728"/>
    </source>
</evidence>
<accession>A0A6M4J0V8</accession>
<protein>
    <submittedName>
        <fullName evidence="2">Helix-turn-helix domain-containing protein</fullName>
    </submittedName>
</protein>
<evidence type="ECO:0000313" key="2">
    <source>
        <dbReference type="EMBL" id="QJR38141.1"/>
    </source>
</evidence>
<dbReference type="KEGG" id="ggr:HKW67_06800"/>
<dbReference type="NCBIfam" id="TIGR01764">
    <property type="entry name" value="excise"/>
    <property type="match status" value="1"/>
</dbReference>
<dbReference type="Pfam" id="PF12728">
    <property type="entry name" value="HTH_17"/>
    <property type="match status" value="1"/>
</dbReference>
<dbReference type="GO" id="GO:0003677">
    <property type="term" value="F:DNA binding"/>
    <property type="evidence" value="ECO:0007669"/>
    <property type="project" value="InterPro"/>
</dbReference>
<name>A0A6M4J0V8_9BACT</name>
<dbReference type="Proteomes" id="UP000500938">
    <property type="component" value="Chromosome"/>
</dbReference>
<dbReference type="SUPFAM" id="SSF46955">
    <property type="entry name" value="Putative DNA-binding domain"/>
    <property type="match status" value="1"/>
</dbReference>
<sequence>MPPDKGIQAPDEFALRFPRLLRRAEVASMLRVSDRTLRKLLKHKMLTGVRIGGSFRYHADDVRKLLQDGWQA</sequence>
<dbReference type="InterPro" id="IPR010093">
    <property type="entry name" value="SinI_DNA-bd"/>
</dbReference>
<dbReference type="AlphaFoldDB" id="A0A6M4J0V8"/>
<keyword evidence="3" id="KW-1185">Reference proteome</keyword>
<dbReference type="InterPro" id="IPR041657">
    <property type="entry name" value="HTH_17"/>
</dbReference>
<evidence type="ECO:0000313" key="3">
    <source>
        <dbReference type="Proteomes" id="UP000500938"/>
    </source>
</evidence>
<dbReference type="EMBL" id="CP053085">
    <property type="protein sequence ID" value="QJR38141.1"/>
    <property type="molecule type" value="Genomic_DNA"/>
</dbReference>
<gene>
    <name evidence="2" type="ORF">HKW67_06800</name>
</gene>